<dbReference type="PANTHER" id="PTHR35340:SF5">
    <property type="entry name" value="ASST-DOMAIN-CONTAINING PROTEIN"/>
    <property type="match status" value="1"/>
</dbReference>
<dbReference type="InterPro" id="IPR010262">
    <property type="entry name" value="Arylsulfotransferase_bact"/>
</dbReference>
<dbReference type="Proteomes" id="UP000824041">
    <property type="component" value="Unassembled WGS sequence"/>
</dbReference>
<dbReference type="AlphaFoldDB" id="A0A9D2ITA8"/>
<proteinExistence type="predicted"/>
<gene>
    <name evidence="1" type="ORF">IAA21_07945</name>
</gene>
<evidence type="ECO:0000313" key="2">
    <source>
        <dbReference type="Proteomes" id="UP000824041"/>
    </source>
</evidence>
<dbReference type="EMBL" id="DXBU01000107">
    <property type="protein sequence ID" value="HIZ22708.1"/>
    <property type="molecule type" value="Genomic_DNA"/>
</dbReference>
<comment type="caution">
    <text evidence="1">The sequence shown here is derived from an EMBL/GenBank/DDBJ whole genome shotgun (WGS) entry which is preliminary data.</text>
</comment>
<organism evidence="1 2">
    <name type="scientific">Candidatus Blautia faecigallinarum</name>
    <dbReference type="NCBI Taxonomy" id="2838488"/>
    <lineage>
        <taxon>Bacteria</taxon>
        <taxon>Bacillati</taxon>
        <taxon>Bacillota</taxon>
        <taxon>Clostridia</taxon>
        <taxon>Lachnospirales</taxon>
        <taxon>Lachnospiraceae</taxon>
        <taxon>Blautia</taxon>
    </lineage>
</organism>
<dbReference type="InterPro" id="IPR053143">
    <property type="entry name" value="Arylsulfate_ST"/>
</dbReference>
<reference evidence="1" key="2">
    <citation type="submission" date="2021-04" db="EMBL/GenBank/DDBJ databases">
        <authorList>
            <person name="Gilroy R."/>
        </authorList>
    </citation>
    <scope>NUCLEOTIDE SEQUENCE</scope>
    <source>
        <strain evidence="1">14324</strain>
    </source>
</reference>
<accession>A0A9D2ITA8</accession>
<dbReference type="Pfam" id="PF05935">
    <property type="entry name" value="Arylsulfotrans"/>
    <property type="match status" value="1"/>
</dbReference>
<sequence>MKQKKHIGLAVALVVICIAAVAVFLKAADMYRNTHQKLNDILTLAQQANQPAPEEESTSLTINVNGEPITIDLTAPGSSYDCFTLNTEFETTISTEDTAHEILVNDQAMADGTFGIQLDSIAADSRITLTVDEKPYYLRTLPEDFPELTPQGEGAKSGYYYTTMGNYVVKFDTKGQVVFYRNANATNAGPFRRNEVDGEIIYSYLEAQDPSPHVALTGIGYRTTKLVMLNEQYEKIEEVPYMAATEKVPENYPLENHDYLILGKDHYILTTYVGKRVTNIPSTVEGSEYGANVVACIFQEVKDGECIFEWDSTDHPELYAASREAGDYTNNSRVWSDYVHFNAIVIDPKDNNFVCSYRDLDSILKIDRETGEILWTLGGDGDDFDLTEEQQFHRQHNITITEDGSYLMFDNGCLTNILGYPVQSAEETAEGQANQYSRAVKFVLDEENMEVTDFQEYEMENFYSSSMGSAQIIDDSTDTVLMGWGGRSRTGMPLFSEFSTQTETVNFEMLTNSEVNCYRVTFYEN</sequence>
<dbReference type="GO" id="GO:0004062">
    <property type="term" value="F:aryl sulfotransferase activity"/>
    <property type="evidence" value="ECO:0007669"/>
    <property type="project" value="InterPro"/>
</dbReference>
<dbReference type="InterPro" id="IPR011044">
    <property type="entry name" value="Quino_amine_DH_bsu"/>
</dbReference>
<dbReference type="SUPFAM" id="SSF50969">
    <property type="entry name" value="YVTN repeat-like/Quinoprotein amine dehydrogenase"/>
    <property type="match status" value="1"/>
</dbReference>
<protein>
    <submittedName>
        <fullName evidence="1">Aryl-sulfate sulfotransferase</fullName>
    </submittedName>
</protein>
<reference evidence="1" key="1">
    <citation type="journal article" date="2021" name="PeerJ">
        <title>Extensive microbial diversity within the chicken gut microbiome revealed by metagenomics and culture.</title>
        <authorList>
            <person name="Gilroy R."/>
            <person name="Ravi A."/>
            <person name="Getino M."/>
            <person name="Pursley I."/>
            <person name="Horton D.L."/>
            <person name="Alikhan N.F."/>
            <person name="Baker D."/>
            <person name="Gharbi K."/>
            <person name="Hall N."/>
            <person name="Watson M."/>
            <person name="Adriaenssens E.M."/>
            <person name="Foster-Nyarko E."/>
            <person name="Jarju S."/>
            <person name="Secka A."/>
            <person name="Antonio M."/>
            <person name="Oren A."/>
            <person name="Chaudhuri R.R."/>
            <person name="La Ragione R."/>
            <person name="Hildebrand F."/>
            <person name="Pallen M.J."/>
        </authorList>
    </citation>
    <scope>NUCLEOTIDE SEQUENCE</scope>
    <source>
        <strain evidence="1">14324</strain>
    </source>
</reference>
<name>A0A9D2ITA8_9FIRM</name>
<evidence type="ECO:0000313" key="1">
    <source>
        <dbReference type="EMBL" id="HIZ22708.1"/>
    </source>
</evidence>
<dbReference type="PANTHER" id="PTHR35340">
    <property type="entry name" value="PQQ ENZYME REPEAT PROTEIN-RELATED"/>
    <property type="match status" value="1"/>
</dbReference>